<keyword evidence="2" id="KW-1133">Transmembrane helix</keyword>
<organism evidence="3 4">
    <name type="scientific">Rhipicephalus sanguineus</name>
    <name type="common">Brown dog tick</name>
    <name type="synonym">Ixodes sanguineus</name>
    <dbReference type="NCBI Taxonomy" id="34632"/>
    <lineage>
        <taxon>Eukaryota</taxon>
        <taxon>Metazoa</taxon>
        <taxon>Ecdysozoa</taxon>
        <taxon>Arthropoda</taxon>
        <taxon>Chelicerata</taxon>
        <taxon>Arachnida</taxon>
        <taxon>Acari</taxon>
        <taxon>Parasitiformes</taxon>
        <taxon>Ixodida</taxon>
        <taxon>Ixodoidea</taxon>
        <taxon>Ixodidae</taxon>
        <taxon>Rhipicephalinae</taxon>
        <taxon>Rhipicephalus</taxon>
        <taxon>Rhipicephalus</taxon>
    </lineage>
</organism>
<reference evidence="3" key="2">
    <citation type="submission" date="2021-09" db="EMBL/GenBank/DDBJ databases">
        <authorList>
            <person name="Jia N."/>
            <person name="Wang J."/>
            <person name="Shi W."/>
            <person name="Du L."/>
            <person name="Sun Y."/>
            <person name="Zhan W."/>
            <person name="Jiang J."/>
            <person name="Wang Q."/>
            <person name="Zhang B."/>
            <person name="Ji P."/>
            <person name="Sakyi L.B."/>
            <person name="Cui X."/>
            <person name="Yuan T."/>
            <person name="Jiang B."/>
            <person name="Yang W."/>
            <person name="Lam T.T.-Y."/>
            <person name="Chang Q."/>
            <person name="Ding S."/>
            <person name="Wang X."/>
            <person name="Zhu J."/>
            <person name="Ruan X."/>
            <person name="Zhao L."/>
            <person name="Wei J."/>
            <person name="Que T."/>
            <person name="Du C."/>
            <person name="Cheng J."/>
            <person name="Dai P."/>
            <person name="Han X."/>
            <person name="Huang E."/>
            <person name="Gao Y."/>
            <person name="Liu J."/>
            <person name="Shao H."/>
            <person name="Ye R."/>
            <person name="Li L."/>
            <person name="Wei W."/>
            <person name="Wang X."/>
            <person name="Wang C."/>
            <person name="Huo Q."/>
            <person name="Li W."/>
            <person name="Guo W."/>
            <person name="Chen H."/>
            <person name="Chen S."/>
            <person name="Zhou L."/>
            <person name="Zhou L."/>
            <person name="Ni X."/>
            <person name="Tian J."/>
            <person name="Zhou Y."/>
            <person name="Sheng Y."/>
            <person name="Liu T."/>
            <person name="Pan Y."/>
            <person name="Xia L."/>
            <person name="Li J."/>
            <person name="Zhao F."/>
            <person name="Cao W."/>
        </authorList>
    </citation>
    <scope>NUCLEOTIDE SEQUENCE</scope>
    <source>
        <strain evidence="3">Rsan-2018</strain>
        <tissue evidence="3">Larvae</tissue>
    </source>
</reference>
<keyword evidence="4" id="KW-1185">Reference proteome</keyword>
<keyword evidence="2" id="KW-0812">Transmembrane</keyword>
<gene>
    <name evidence="3" type="ORF">HPB52_002048</name>
</gene>
<evidence type="ECO:0000256" key="1">
    <source>
        <dbReference type="SAM" id="MobiDB-lite"/>
    </source>
</evidence>
<proteinExistence type="predicted"/>
<protein>
    <submittedName>
        <fullName evidence="3">Uncharacterized protein</fullName>
    </submittedName>
</protein>
<sequence>MQGRWTVLKVGQRAEFLSECVYDPSAESFGSVTEVCEDPRFSVEINNKSGVYGGLYYNKAEGRTFSYDSSTAFADKLCRLRLEELSSKIVFAVYDVDYGHSTNVCDKMNSRGAFNSSGGARFAATLAGGVVVVGVIVTAVIVVVLASGPNSKYTTSGTEERPEITEKNMRGTSGLTMVVPEFRTAATPPALNTKSTTEEYTGEDTEAPFTESETTEVETTTRPPTTKQNNPWIKELQRIICTVSTKLNAPLERRVYSMCHMVFYDSLYKEGPTSFDPTHLDPALSILVANRPPILLTQLGIGFAYK</sequence>
<dbReference type="Proteomes" id="UP000821837">
    <property type="component" value="Unassembled WGS sequence"/>
</dbReference>
<keyword evidence="2" id="KW-0472">Membrane</keyword>
<evidence type="ECO:0000313" key="3">
    <source>
        <dbReference type="EMBL" id="KAH7942871.1"/>
    </source>
</evidence>
<feature type="compositionally biased region" description="Low complexity" evidence="1">
    <location>
        <begin position="208"/>
        <end position="226"/>
    </location>
</feature>
<accession>A0A9D4PGL6</accession>
<evidence type="ECO:0000256" key="2">
    <source>
        <dbReference type="SAM" id="Phobius"/>
    </source>
</evidence>
<comment type="caution">
    <text evidence="3">The sequence shown here is derived from an EMBL/GenBank/DDBJ whole genome shotgun (WGS) entry which is preliminary data.</text>
</comment>
<feature type="transmembrane region" description="Helical" evidence="2">
    <location>
        <begin position="122"/>
        <end position="146"/>
    </location>
</feature>
<dbReference type="AlphaFoldDB" id="A0A9D4PGL6"/>
<dbReference type="EMBL" id="JABSTV010001253">
    <property type="protein sequence ID" value="KAH7942871.1"/>
    <property type="molecule type" value="Genomic_DNA"/>
</dbReference>
<name>A0A9D4PGL6_RHISA</name>
<evidence type="ECO:0000313" key="4">
    <source>
        <dbReference type="Proteomes" id="UP000821837"/>
    </source>
</evidence>
<dbReference type="VEuPathDB" id="VectorBase:RSAN_043687"/>
<feature type="compositionally biased region" description="Polar residues" evidence="1">
    <location>
        <begin position="190"/>
        <end position="199"/>
    </location>
</feature>
<reference evidence="3" key="1">
    <citation type="journal article" date="2020" name="Cell">
        <title>Large-Scale Comparative Analyses of Tick Genomes Elucidate Their Genetic Diversity and Vector Capacities.</title>
        <authorList>
            <consortium name="Tick Genome and Microbiome Consortium (TIGMIC)"/>
            <person name="Jia N."/>
            <person name="Wang J."/>
            <person name="Shi W."/>
            <person name="Du L."/>
            <person name="Sun Y."/>
            <person name="Zhan W."/>
            <person name="Jiang J.F."/>
            <person name="Wang Q."/>
            <person name="Zhang B."/>
            <person name="Ji P."/>
            <person name="Bell-Sakyi L."/>
            <person name="Cui X.M."/>
            <person name="Yuan T.T."/>
            <person name="Jiang B.G."/>
            <person name="Yang W.F."/>
            <person name="Lam T.T."/>
            <person name="Chang Q.C."/>
            <person name="Ding S.J."/>
            <person name="Wang X.J."/>
            <person name="Zhu J.G."/>
            <person name="Ruan X.D."/>
            <person name="Zhao L."/>
            <person name="Wei J.T."/>
            <person name="Ye R.Z."/>
            <person name="Que T.C."/>
            <person name="Du C.H."/>
            <person name="Zhou Y.H."/>
            <person name="Cheng J.X."/>
            <person name="Dai P.F."/>
            <person name="Guo W.B."/>
            <person name="Han X.H."/>
            <person name="Huang E.J."/>
            <person name="Li L.F."/>
            <person name="Wei W."/>
            <person name="Gao Y.C."/>
            <person name="Liu J.Z."/>
            <person name="Shao H.Z."/>
            <person name="Wang X."/>
            <person name="Wang C.C."/>
            <person name="Yang T.C."/>
            <person name="Huo Q.B."/>
            <person name="Li W."/>
            <person name="Chen H.Y."/>
            <person name="Chen S.E."/>
            <person name="Zhou L.G."/>
            <person name="Ni X.B."/>
            <person name="Tian J.H."/>
            <person name="Sheng Y."/>
            <person name="Liu T."/>
            <person name="Pan Y.S."/>
            <person name="Xia L.Y."/>
            <person name="Li J."/>
            <person name="Zhao F."/>
            <person name="Cao W.C."/>
        </authorList>
    </citation>
    <scope>NUCLEOTIDE SEQUENCE</scope>
    <source>
        <strain evidence="3">Rsan-2018</strain>
    </source>
</reference>
<feature type="region of interest" description="Disordered" evidence="1">
    <location>
        <begin position="188"/>
        <end position="229"/>
    </location>
</feature>